<keyword evidence="2" id="KW-0238">DNA-binding</keyword>
<name>A0A1M5WR56_9FIRM</name>
<dbReference type="InterPro" id="IPR036388">
    <property type="entry name" value="WH-like_DNA-bd_sf"/>
</dbReference>
<feature type="domain" description="Transcription regulator PadR N-terminal" evidence="1">
    <location>
        <begin position="14"/>
        <end position="87"/>
    </location>
</feature>
<sequence>MNRSKQSRHTSAFILLFLEESSSAYGAQILSSLQTEIPYCLTDSPSVYRALQDMEEKQWVKSTWQTSEKSPPRKWYTITSRGRTALHDYAEDIVQRHANFEFFLTHYALIKNSKTEGSSQNET</sequence>
<proteinExistence type="predicted"/>
<dbReference type="PANTHER" id="PTHR33169:SF14">
    <property type="entry name" value="TRANSCRIPTIONAL REGULATOR RV3488"/>
    <property type="match status" value="1"/>
</dbReference>
<dbReference type="InterPro" id="IPR036390">
    <property type="entry name" value="WH_DNA-bd_sf"/>
</dbReference>
<dbReference type="PANTHER" id="PTHR33169">
    <property type="entry name" value="PADR-FAMILY TRANSCRIPTIONAL REGULATOR"/>
    <property type="match status" value="1"/>
</dbReference>
<evidence type="ECO:0000313" key="3">
    <source>
        <dbReference type="Proteomes" id="UP000183954"/>
    </source>
</evidence>
<dbReference type="RefSeq" id="WP_073029337.1">
    <property type="nucleotide sequence ID" value="NZ_FQXJ01000005.1"/>
</dbReference>
<dbReference type="Gene3D" id="1.10.10.10">
    <property type="entry name" value="Winged helix-like DNA-binding domain superfamily/Winged helix DNA-binding domain"/>
    <property type="match status" value="1"/>
</dbReference>
<dbReference type="OrthoDB" id="9808017at2"/>
<dbReference type="EMBL" id="FQXJ01000005">
    <property type="protein sequence ID" value="SHH89988.1"/>
    <property type="molecule type" value="Genomic_DNA"/>
</dbReference>
<dbReference type="STRING" id="1121420.SAMN02746098_01741"/>
<reference evidence="3" key="1">
    <citation type="submission" date="2016-11" db="EMBL/GenBank/DDBJ databases">
        <authorList>
            <person name="Varghese N."/>
            <person name="Submissions S."/>
        </authorList>
    </citation>
    <scope>NUCLEOTIDE SEQUENCE [LARGE SCALE GENOMIC DNA]</scope>
    <source>
        <strain evidence="3">DSM 15449</strain>
    </source>
</reference>
<gene>
    <name evidence="2" type="ORF">SAMN02746098_01741</name>
</gene>
<dbReference type="InterPro" id="IPR005149">
    <property type="entry name" value="Tscrpt_reg_PadR_N"/>
</dbReference>
<accession>A0A1M5WR56</accession>
<protein>
    <submittedName>
        <fullName evidence="2">DNA-binding transcriptional regulator, PadR family</fullName>
    </submittedName>
</protein>
<evidence type="ECO:0000313" key="2">
    <source>
        <dbReference type="EMBL" id="SHH89988.1"/>
    </source>
</evidence>
<dbReference type="AlphaFoldDB" id="A0A1M5WR56"/>
<organism evidence="2 3">
    <name type="scientific">Desulfosporosinus lacus DSM 15449</name>
    <dbReference type="NCBI Taxonomy" id="1121420"/>
    <lineage>
        <taxon>Bacteria</taxon>
        <taxon>Bacillati</taxon>
        <taxon>Bacillota</taxon>
        <taxon>Clostridia</taxon>
        <taxon>Eubacteriales</taxon>
        <taxon>Desulfitobacteriaceae</taxon>
        <taxon>Desulfosporosinus</taxon>
    </lineage>
</organism>
<dbReference type="SUPFAM" id="SSF46785">
    <property type="entry name" value="Winged helix' DNA-binding domain"/>
    <property type="match status" value="1"/>
</dbReference>
<dbReference type="Pfam" id="PF03551">
    <property type="entry name" value="PadR"/>
    <property type="match status" value="1"/>
</dbReference>
<keyword evidence="3" id="KW-1185">Reference proteome</keyword>
<dbReference type="InterPro" id="IPR052509">
    <property type="entry name" value="Metal_resp_DNA-bind_regulator"/>
</dbReference>
<dbReference type="Proteomes" id="UP000183954">
    <property type="component" value="Unassembled WGS sequence"/>
</dbReference>
<dbReference type="GO" id="GO:0003677">
    <property type="term" value="F:DNA binding"/>
    <property type="evidence" value="ECO:0007669"/>
    <property type="project" value="UniProtKB-KW"/>
</dbReference>
<evidence type="ECO:0000259" key="1">
    <source>
        <dbReference type="Pfam" id="PF03551"/>
    </source>
</evidence>